<name>A0A4Y7K3U0_PAPSO</name>
<accession>A0A4Y7K3U0</accession>
<dbReference type="Proteomes" id="UP000316621">
    <property type="component" value="Chromosome 6"/>
</dbReference>
<protein>
    <recommendedName>
        <fullName evidence="3">Fe2OG dioxygenase domain-containing protein</fullName>
    </recommendedName>
</protein>
<evidence type="ECO:0000313" key="4">
    <source>
        <dbReference type="EMBL" id="RZC66645.1"/>
    </source>
</evidence>
<dbReference type="OrthoDB" id="271595at2759"/>
<evidence type="ECO:0000259" key="3">
    <source>
        <dbReference type="PROSITE" id="PS51471"/>
    </source>
</evidence>
<feature type="compositionally biased region" description="Acidic residues" evidence="2">
    <location>
        <begin position="280"/>
        <end position="289"/>
    </location>
</feature>
<dbReference type="GO" id="GO:0006402">
    <property type="term" value="P:mRNA catabolic process"/>
    <property type="evidence" value="ECO:0007669"/>
    <property type="project" value="InterPro"/>
</dbReference>
<evidence type="ECO:0000256" key="2">
    <source>
        <dbReference type="SAM" id="MobiDB-lite"/>
    </source>
</evidence>
<dbReference type="GO" id="GO:0003729">
    <property type="term" value="F:mRNA binding"/>
    <property type="evidence" value="ECO:0007669"/>
    <property type="project" value="InterPro"/>
</dbReference>
<feature type="compositionally biased region" description="Polar residues" evidence="2">
    <location>
        <begin position="615"/>
        <end position="626"/>
    </location>
</feature>
<dbReference type="Gramene" id="RZC66645">
    <property type="protein sequence ID" value="RZC66645"/>
    <property type="gene ID" value="C5167_010338"/>
</dbReference>
<feature type="compositionally biased region" description="Basic and acidic residues" evidence="2">
    <location>
        <begin position="305"/>
        <end position="314"/>
    </location>
</feature>
<proteinExistence type="inferred from homology"/>
<keyword evidence="5" id="KW-1185">Reference proteome</keyword>
<sequence>MKGFRARKLDPIYLFPIEELPVAVNYLKNLLPFLTEGLCNKCNKLLLNRVDLLDQELSYQDPQPLQVPDVHCCESTSSPANEDIDKYAYIPDECCGKKDNSDTHSIGSWNNGEKGECGSDTHSIGSWKNGEKGDCDSDTQSIGSWKDGENGRLEPVLCKSELEGDCDSDTQSIGSWKDGENGRMEPVMYKSELEVSTTSEAPNVRMSWADMAQENGRLEPVVYKNELEVATTSEAPNVRMSWADIARQNGKLEPVVYKSELEVSTTSEAPNVRMSWADMAQEEEDELQEYENSQQQECDPGGVGSEEKKKPELSRETREFIRFMNVQRKKDFVCLERIKGKTVNVLEGLELHAGVFSAAEQKRIVDFVFELQEKGSRGELKERTYTAPQKWMRGKGRVTIQFGCCYNYAPDRKGNPPGILRNEHVDPIPNLLKVMIRRLVKWHVLPASCVSDSCIVNIYDEGDCIPPHIDNHDFIRPFCTVSFLSECDIVFGSNLKIVGPGEFSGSAAIPLPVGSVLVLQGNGADVAKHCVPAVPCKRISITFRKMDEGKCPLGFVPEPDLLGIQPLPYESDESNVLNIQVKSLRDGGNSNLSEKREGILGRAPSDDLGSHSEPRQTTQGSHSDNGGSHVEPWQRARGTLSDNGSTHSEPRLTTRGAHSEPRLAAQTARGTSQSEAQQTAEGGSHSEPQEPSQETHSEPRPTSIGTPQSEPRQTPRRTPWSQQTNRPRESHSEPQVTSQETHSEPGPASIGTPQSEPRQTPRRTPWSQQTYRSREAYSEPQETSQETHSEPRPATIGTPRQTPRRTPWSQQTYKPGEAHSEPQQTSQETHSEPRPASIGTPQSEPRQTPRRTPWSQQTFRPRARRSVDR</sequence>
<dbReference type="AlphaFoldDB" id="A0A4Y7K3U0"/>
<dbReference type="STRING" id="3469.A0A4Y7K3U0"/>
<reference evidence="4 5" key="1">
    <citation type="journal article" date="2018" name="Science">
        <title>The opium poppy genome and morphinan production.</title>
        <authorList>
            <person name="Guo L."/>
            <person name="Winzer T."/>
            <person name="Yang X."/>
            <person name="Li Y."/>
            <person name="Ning Z."/>
            <person name="He Z."/>
            <person name="Teodor R."/>
            <person name="Lu Y."/>
            <person name="Bowser T.A."/>
            <person name="Graham I.A."/>
            <person name="Ye K."/>
        </authorList>
    </citation>
    <scope>NUCLEOTIDE SEQUENCE [LARGE SCALE GENOMIC DNA]</scope>
    <source>
        <strain evidence="5">cv. HN1</strain>
        <tissue evidence="4">Leaves</tissue>
    </source>
</reference>
<feature type="region of interest" description="Disordered" evidence="2">
    <location>
        <begin position="600"/>
        <end position="869"/>
    </location>
</feature>
<dbReference type="InterPro" id="IPR037151">
    <property type="entry name" value="AlkB-like_sf"/>
</dbReference>
<dbReference type="PANTHER" id="PTHR31447:SF5">
    <property type="entry name" value="FE2OG DIOXYGENASE DOMAIN-CONTAINING PROTEIN"/>
    <property type="match status" value="1"/>
</dbReference>
<dbReference type="InterPro" id="IPR027450">
    <property type="entry name" value="AlkB-like"/>
</dbReference>
<dbReference type="PROSITE" id="PS51471">
    <property type="entry name" value="FE2OG_OXY"/>
    <property type="match status" value="1"/>
</dbReference>
<feature type="compositionally biased region" description="Basic and acidic residues" evidence="2">
    <location>
        <begin position="648"/>
        <end position="661"/>
    </location>
</feature>
<feature type="region of interest" description="Disordered" evidence="2">
    <location>
        <begin position="280"/>
        <end position="314"/>
    </location>
</feature>
<dbReference type="SUPFAM" id="SSF51197">
    <property type="entry name" value="Clavaminate synthase-like"/>
    <property type="match status" value="1"/>
</dbReference>
<dbReference type="PANTHER" id="PTHR31447">
    <property type="entry name" value="HYDROXYPROLINE-RICH GLYCOPROTEIN FAMILY PROTEIN-RELATED"/>
    <property type="match status" value="1"/>
</dbReference>
<dbReference type="Gene3D" id="2.60.120.590">
    <property type="entry name" value="Alpha-ketoglutarate-dependent dioxygenase AlkB-like"/>
    <property type="match status" value="1"/>
</dbReference>
<organism evidence="4 5">
    <name type="scientific">Papaver somniferum</name>
    <name type="common">Opium poppy</name>
    <dbReference type="NCBI Taxonomy" id="3469"/>
    <lineage>
        <taxon>Eukaryota</taxon>
        <taxon>Viridiplantae</taxon>
        <taxon>Streptophyta</taxon>
        <taxon>Embryophyta</taxon>
        <taxon>Tracheophyta</taxon>
        <taxon>Spermatophyta</taxon>
        <taxon>Magnoliopsida</taxon>
        <taxon>Ranunculales</taxon>
        <taxon>Papaveraceae</taxon>
        <taxon>Papaveroideae</taxon>
        <taxon>Papaver</taxon>
    </lineage>
</organism>
<dbReference type="SMR" id="A0A4Y7K3U0"/>
<dbReference type="InterPro" id="IPR044842">
    <property type="entry name" value="ALKBH9B/ALKBH10B-like"/>
</dbReference>
<feature type="compositionally biased region" description="Polar residues" evidence="2">
    <location>
        <begin position="703"/>
        <end position="712"/>
    </location>
</feature>
<evidence type="ECO:0000313" key="5">
    <source>
        <dbReference type="Proteomes" id="UP000316621"/>
    </source>
</evidence>
<gene>
    <name evidence="4" type="ORF">C5167_010338</name>
</gene>
<feature type="domain" description="Fe2OG dioxygenase" evidence="3">
    <location>
        <begin position="450"/>
        <end position="547"/>
    </location>
</feature>
<dbReference type="GO" id="GO:0032451">
    <property type="term" value="F:demethylase activity"/>
    <property type="evidence" value="ECO:0007669"/>
    <property type="project" value="InterPro"/>
</dbReference>
<dbReference type="EMBL" id="CM010720">
    <property type="protein sequence ID" value="RZC66645.1"/>
    <property type="molecule type" value="Genomic_DNA"/>
</dbReference>
<dbReference type="Pfam" id="PF13532">
    <property type="entry name" value="2OG-FeII_Oxy_2"/>
    <property type="match status" value="1"/>
</dbReference>
<feature type="compositionally biased region" description="Polar residues" evidence="2">
    <location>
        <begin position="668"/>
        <end position="681"/>
    </location>
</feature>
<comment type="similarity">
    <text evidence="1">Belongs to the alkB family.</text>
</comment>
<dbReference type="InterPro" id="IPR005123">
    <property type="entry name" value="Oxoglu/Fe-dep_dioxygenase_dom"/>
</dbReference>
<feature type="compositionally biased region" description="Basic and acidic residues" evidence="2">
    <location>
        <begin position="600"/>
        <end position="614"/>
    </location>
</feature>
<evidence type="ECO:0000256" key="1">
    <source>
        <dbReference type="ARBA" id="ARBA00007879"/>
    </source>
</evidence>